<dbReference type="SMART" id="SM01155">
    <property type="entry name" value="DUF1713"/>
    <property type="match status" value="1"/>
</dbReference>
<evidence type="ECO:0000313" key="7">
    <source>
        <dbReference type="EMBL" id="ODQ74998.1"/>
    </source>
</evidence>
<evidence type="ECO:0000313" key="8">
    <source>
        <dbReference type="Proteomes" id="UP000094385"/>
    </source>
</evidence>
<feature type="region of interest" description="Disordered" evidence="5">
    <location>
        <begin position="34"/>
        <end position="102"/>
    </location>
</feature>
<dbReference type="EMBL" id="KV454291">
    <property type="protein sequence ID" value="ODQ74998.1"/>
    <property type="molecule type" value="Genomic_DNA"/>
</dbReference>
<proteinExistence type="inferred from homology"/>
<evidence type="ECO:0000256" key="3">
    <source>
        <dbReference type="ARBA" id="ARBA00035647"/>
    </source>
</evidence>
<feature type="compositionally biased region" description="Basic residues" evidence="5">
    <location>
        <begin position="66"/>
        <end position="79"/>
    </location>
</feature>
<dbReference type="Pfam" id="PF08213">
    <property type="entry name" value="COX24_C"/>
    <property type="match status" value="1"/>
</dbReference>
<feature type="domain" description="Ribosomal protein mS38 C-terminal" evidence="6">
    <location>
        <begin position="308"/>
        <end position="340"/>
    </location>
</feature>
<comment type="subcellular location">
    <subcellularLocation>
        <location evidence="1">Mitochondrion</location>
    </subcellularLocation>
</comment>
<dbReference type="AlphaFoldDB" id="A0A1E3QBP9"/>
<sequence length="340" mass="37131">MVSRAILQSFARNAANASYRARPVLSGLQQHALSTPATSAELFSSRSRRYSSSSSSSSSASSKFPKPSRGRKQLKKLAKRQAEVDDGSKTFVSKSPKAPGTNHVSLSSLAYDSFFTGFRPLHLNNSLHNSLLSTEALSTFTPFSELPAALEAGDEDSMVNIDMEPLAFPLGTTSASGQLLDPVMKSLPYSALEQLRSNRPPPPPGVEPSRESGISDAAMKMVEVKFSQGIDLDGENADMFSAADIVSTLKCIAAMDVDFKSIRELQKRLDEKGDSAIRVMVGVVGPDGSIEGFRPLPLGRKNRRPLIRATSVMRKRKLKIKKHKLRKRRKAQRALKRKLS</sequence>
<comment type="similarity">
    <text evidence="3">Belongs to the mitochondrion-specific ribosomal protein mS38 family.</text>
</comment>
<dbReference type="GO" id="GO:0005739">
    <property type="term" value="C:mitochondrion"/>
    <property type="evidence" value="ECO:0007669"/>
    <property type="project" value="UniProtKB-SubCell"/>
</dbReference>
<evidence type="ECO:0000256" key="4">
    <source>
        <dbReference type="ARBA" id="ARBA00035682"/>
    </source>
</evidence>
<dbReference type="PANTHER" id="PTHR32035:SF3">
    <property type="entry name" value="SMALL RIBOSOMAL SUBUNIT PROTEIN MS38"/>
    <property type="match status" value="1"/>
</dbReference>
<feature type="region of interest" description="Disordered" evidence="5">
    <location>
        <begin position="319"/>
        <end position="340"/>
    </location>
</feature>
<dbReference type="OrthoDB" id="10386773at2759"/>
<name>A0A1E3QBP9_LIPST</name>
<evidence type="ECO:0000256" key="1">
    <source>
        <dbReference type="ARBA" id="ARBA00004173"/>
    </source>
</evidence>
<reference evidence="7 8" key="1">
    <citation type="journal article" date="2016" name="Proc. Natl. Acad. Sci. U.S.A.">
        <title>Comparative genomics of biotechnologically important yeasts.</title>
        <authorList>
            <person name="Riley R."/>
            <person name="Haridas S."/>
            <person name="Wolfe K.H."/>
            <person name="Lopes M.R."/>
            <person name="Hittinger C.T."/>
            <person name="Goeker M."/>
            <person name="Salamov A.A."/>
            <person name="Wisecaver J.H."/>
            <person name="Long T.M."/>
            <person name="Calvey C.H."/>
            <person name="Aerts A.L."/>
            <person name="Barry K.W."/>
            <person name="Choi C."/>
            <person name="Clum A."/>
            <person name="Coughlan A.Y."/>
            <person name="Deshpande S."/>
            <person name="Douglass A.P."/>
            <person name="Hanson S.J."/>
            <person name="Klenk H.-P."/>
            <person name="LaButti K.M."/>
            <person name="Lapidus A."/>
            <person name="Lindquist E.A."/>
            <person name="Lipzen A.M."/>
            <person name="Meier-Kolthoff J.P."/>
            <person name="Ohm R.A."/>
            <person name="Otillar R.P."/>
            <person name="Pangilinan J.L."/>
            <person name="Peng Y."/>
            <person name="Rokas A."/>
            <person name="Rosa C.A."/>
            <person name="Scheuner C."/>
            <person name="Sibirny A.A."/>
            <person name="Slot J.C."/>
            <person name="Stielow J.B."/>
            <person name="Sun H."/>
            <person name="Kurtzman C.P."/>
            <person name="Blackwell M."/>
            <person name="Grigoriev I.V."/>
            <person name="Jeffries T.W."/>
        </authorList>
    </citation>
    <scope>NUCLEOTIDE SEQUENCE [LARGE SCALE GENOMIC DNA]</scope>
    <source>
        <strain evidence="7 8">NRRL Y-11557</strain>
    </source>
</reference>
<evidence type="ECO:0000256" key="2">
    <source>
        <dbReference type="ARBA" id="ARBA00023128"/>
    </source>
</evidence>
<evidence type="ECO:0000256" key="5">
    <source>
        <dbReference type="SAM" id="MobiDB-lite"/>
    </source>
</evidence>
<protein>
    <recommendedName>
        <fullName evidence="4">Small ribosomal subunit protein mS38</fullName>
    </recommendedName>
</protein>
<keyword evidence="2" id="KW-0496">Mitochondrion</keyword>
<dbReference type="Proteomes" id="UP000094385">
    <property type="component" value="Unassembled WGS sequence"/>
</dbReference>
<accession>A0A1E3QBP9</accession>
<dbReference type="InterPro" id="IPR013177">
    <property type="entry name" value="Ribosomal_mS38_C"/>
</dbReference>
<keyword evidence="8" id="KW-1185">Reference proteome</keyword>
<organism evidence="7 8">
    <name type="scientific">Lipomyces starkeyi NRRL Y-11557</name>
    <dbReference type="NCBI Taxonomy" id="675824"/>
    <lineage>
        <taxon>Eukaryota</taxon>
        <taxon>Fungi</taxon>
        <taxon>Dikarya</taxon>
        <taxon>Ascomycota</taxon>
        <taxon>Saccharomycotina</taxon>
        <taxon>Lipomycetes</taxon>
        <taxon>Lipomycetales</taxon>
        <taxon>Lipomycetaceae</taxon>
        <taxon>Lipomyces</taxon>
    </lineage>
</organism>
<gene>
    <name evidence="7" type="ORF">LIPSTDRAFT_235781</name>
</gene>
<dbReference type="PANTHER" id="PTHR32035">
    <property type="entry name" value="AURORA KINASE A-INTERACTING PROTEIN"/>
    <property type="match status" value="1"/>
</dbReference>
<evidence type="ECO:0000259" key="6">
    <source>
        <dbReference type="SMART" id="SM01155"/>
    </source>
</evidence>
<feature type="compositionally biased region" description="Low complexity" evidence="5">
    <location>
        <begin position="50"/>
        <end position="62"/>
    </location>
</feature>